<protein>
    <recommendedName>
        <fullName evidence="3">mRNA 3'-end-processing protein RNA14</fullName>
    </recommendedName>
</protein>
<feature type="compositionally biased region" description="Pro residues" evidence="4">
    <location>
        <begin position="837"/>
        <end position="846"/>
    </location>
</feature>
<keyword evidence="1" id="KW-0677">Repeat</keyword>
<dbReference type="InterPro" id="IPR003107">
    <property type="entry name" value="HAT"/>
</dbReference>
<dbReference type="OrthoDB" id="26282at2759"/>
<dbReference type="InterPro" id="IPR008847">
    <property type="entry name" value="Suf"/>
</dbReference>
<feature type="compositionally biased region" description="Basic and acidic residues" evidence="4">
    <location>
        <begin position="748"/>
        <end position="763"/>
    </location>
</feature>
<dbReference type="Pfam" id="PF05843">
    <property type="entry name" value="Suf"/>
    <property type="match status" value="1"/>
</dbReference>
<dbReference type="STRING" id="1330018.A0A167R953"/>
<feature type="domain" description="Suppressor of forked" evidence="5">
    <location>
        <begin position="109"/>
        <end position="676"/>
    </location>
</feature>
<feature type="compositionally biased region" description="Acidic residues" evidence="4">
    <location>
        <begin position="1"/>
        <end position="11"/>
    </location>
</feature>
<sequence>MDPDADGEADLDVQTVPPEQDQEQEQEQRAVANGAEQNGHVRTLPLTADYSPSAPSAPLPSTGPPVHVKLEEPPRPALPASITAAIRAASAPVPVSPLTAKKEEEEPADRVEQLRARVKEDSFDADAHLALVAAAESAGDIELIKQAYEGLLEPYAGAATHQISYLGHFLTNPSDFPYAESLFARFLRSSPSPDLWKFYLTYIRRVNPGEQGRETVRKAYEFALGYIGLDKDAGEIWRDYLQFLKEQPASSTWEEQQKTDALRRTYQRCVVIPLENIEALWREFNAFENAQNKQTAKRFLEQYSPAYITARASMKTLRQLLEPITRPLPHGLPVRPTWSEQDKKYAREWKAYLMWEESNPLDLDDGAALVARVQAAYRKAVGWARFYPEVWYMAYNYLVANGKVDDGAALLRSGCEACRTSFLLHFAAAELEESRRSYPAAHALFNSLIGNLGVQLGQLKQSIDAEAEGARGPPVDPSALGELSEDFRKATEEREERGARVWARRGRELEDLKAGMQVAWIMLMRFARRSEGLKAARTVFGRARKSEWVGWQIFEASALMEYHCTKVPDVAGKIFELGLKSFGDNADFVLRYLGFLISINDDANARALFERFIPTFAADKARPLWERWARYEYNFGDFAGAQKLEKRIAEAFPNDPPTKRFAQKYEYLNLNTIRDFDMGFGFRPAAPQAAVHPATPSAVIPQAPVKRPASPSPPPPPRREPPPNKRQRESSPDRRGQNKKFRPSPPPPRDRVPDRGWADRERGYQSPVRPRTPPLPQHDERVPAAPAAPSGAVPALVAVLLGKLPSASVFDGPVFRTDDLMQVFRNSVIPGAQMLPGPAPPRPRSPPAQRGGGGRPPPDYGPYRGPNSGPRGRY</sequence>
<dbReference type="EMBL" id="KV417268">
    <property type="protein sequence ID" value="KZP00685.1"/>
    <property type="molecule type" value="Genomic_DNA"/>
</dbReference>
<feature type="region of interest" description="Disordered" evidence="4">
    <location>
        <begin position="831"/>
        <end position="874"/>
    </location>
</feature>
<evidence type="ECO:0000259" key="5">
    <source>
        <dbReference type="Pfam" id="PF05843"/>
    </source>
</evidence>
<evidence type="ECO:0000256" key="3">
    <source>
        <dbReference type="RuleBase" id="RU369035"/>
    </source>
</evidence>
<keyword evidence="3" id="KW-0963">Cytoplasm</keyword>
<reference evidence="6 7" key="1">
    <citation type="journal article" date="2016" name="Mol. Biol. Evol.">
        <title>Comparative Genomics of Early-Diverging Mushroom-Forming Fungi Provides Insights into the Origins of Lignocellulose Decay Capabilities.</title>
        <authorList>
            <person name="Nagy L.G."/>
            <person name="Riley R."/>
            <person name="Tritt A."/>
            <person name="Adam C."/>
            <person name="Daum C."/>
            <person name="Floudas D."/>
            <person name="Sun H."/>
            <person name="Yadav J.S."/>
            <person name="Pangilinan J."/>
            <person name="Larsson K.H."/>
            <person name="Matsuura K."/>
            <person name="Barry K."/>
            <person name="Labutti K."/>
            <person name="Kuo R."/>
            <person name="Ohm R.A."/>
            <person name="Bhattacharya S.S."/>
            <person name="Shirouzu T."/>
            <person name="Yoshinaga Y."/>
            <person name="Martin F.M."/>
            <person name="Grigoriev I.V."/>
            <person name="Hibbett D.S."/>
        </authorList>
    </citation>
    <scope>NUCLEOTIDE SEQUENCE [LARGE SCALE GENOMIC DNA]</scope>
    <source>
        <strain evidence="6 7">TUFC12733</strain>
    </source>
</reference>
<dbReference type="GO" id="GO:0005634">
    <property type="term" value="C:nucleus"/>
    <property type="evidence" value="ECO:0007669"/>
    <property type="project" value="UniProtKB-SubCell"/>
</dbReference>
<dbReference type="SUPFAM" id="SSF48452">
    <property type="entry name" value="TPR-like"/>
    <property type="match status" value="2"/>
</dbReference>
<comment type="function">
    <text evidence="3">Component of the cleavage factor IA (CFIA) complex, which is involved in the endonucleolytic cleavage during polyadenylation-dependent pre-mRNA 3'-end formation.</text>
</comment>
<organism evidence="6 7">
    <name type="scientific">Calocera viscosa (strain TUFC12733)</name>
    <dbReference type="NCBI Taxonomy" id="1330018"/>
    <lineage>
        <taxon>Eukaryota</taxon>
        <taxon>Fungi</taxon>
        <taxon>Dikarya</taxon>
        <taxon>Basidiomycota</taxon>
        <taxon>Agaricomycotina</taxon>
        <taxon>Dacrymycetes</taxon>
        <taxon>Dacrymycetales</taxon>
        <taxon>Dacrymycetaceae</taxon>
        <taxon>Calocera</taxon>
    </lineage>
</organism>
<keyword evidence="2 3" id="KW-0539">Nucleus</keyword>
<dbReference type="AlphaFoldDB" id="A0A167R953"/>
<dbReference type="GO" id="GO:0003729">
    <property type="term" value="F:mRNA binding"/>
    <property type="evidence" value="ECO:0007669"/>
    <property type="project" value="TreeGrafter"/>
</dbReference>
<dbReference type="InterPro" id="IPR045243">
    <property type="entry name" value="Rna14-like"/>
</dbReference>
<dbReference type="GO" id="GO:0180010">
    <property type="term" value="P:co-transcriptional mRNA 3'-end processing, cleavage and polyadenylation pathway"/>
    <property type="evidence" value="ECO:0007669"/>
    <property type="project" value="UniProtKB-UniRule"/>
</dbReference>
<comment type="subcellular location">
    <subcellularLocation>
        <location evidence="3">Nucleus</location>
    </subcellularLocation>
    <subcellularLocation>
        <location evidence="3">Cytoplasm</location>
    </subcellularLocation>
    <text evidence="3">Nucleus and/or cytoplasm.</text>
</comment>
<dbReference type="Proteomes" id="UP000076738">
    <property type="component" value="Unassembled WGS sequence"/>
</dbReference>
<evidence type="ECO:0000256" key="4">
    <source>
        <dbReference type="SAM" id="MobiDB-lite"/>
    </source>
</evidence>
<name>A0A167R953_CALVF</name>
<feature type="compositionally biased region" description="Basic and acidic residues" evidence="4">
    <location>
        <begin position="717"/>
        <end position="736"/>
    </location>
</feature>
<dbReference type="Gene3D" id="1.25.40.1040">
    <property type="match status" value="1"/>
</dbReference>
<evidence type="ECO:0000313" key="6">
    <source>
        <dbReference type="EMBL" id="KZP00685.1"/>
    </source>
</evidence>
<dbReference type="PANTHER" id="PTHR19980">
    <property type="entry name" value="RNA CLEAVAGE STIMULATION FACTOR"/>
    <property type="match status" value="1"/>
</dbReference>
<keyword evidence="7" id="KW-1185">Reference proteome</keyword>
<dbReference type="InterPro" id="IPR011990">
    <property type="entry name" value="TPR-like_helical_dom_sf"/>
</dbReference>
<dbReference type="PANTHER" id="PTHR19980:SF0">
    <property type="entry name" value="CLEAVAGE STIMULATION FACTOR SUBUNIT 3"/>
    <property type="match status" value="1"/>
</dbReference>
<keyword evidence="3" id="KW-0507">mRNA processing</keyword>
<evidence type="ECO:0000313" key="7">
    <source>
        <dbReference type="Proteomes" id="UP000076738"/>
    </source>
</evidence>
<feature type="region of interest" description="Disordered" evidence="4">
    <location>
        <begin position="1"/>
        <end position="74"/>
    </location>
</feature>
<gene>
    <name evidence="6" type="ORF">CALVIDRAFT_475649</name>
</gene>
<dbReference type="SMART" id="SM00386">
    <property type="entry name" value="HAT"/>
    <property type="match status" value="8"/>
</dbReference>
<accession>A0A167R953</accession>
<feature type="region of interest" description="Disordered" evidence="4">
    <location>
        <begin position="693"/>
        <end position="790"/>
    </location>
</feature>
<evidence type="ECO:0000256" key="1">
    <source>
        <dbReference type="ARBA" id="ARBA00022737"/>
    </source>
</evidence>
<evidence type="ECO:0000256" key="2">
    <source>
        <dbReference type="ARBA" id="ARBA00023242"/>
    </source>
</evidence>
<dbReference type="GO" id="GO:0005737">
    <property type="term" value="C:cytoplasm"/>
    <property type="evidence" value="ECO:0007669"/>
    <property type="project" value="UniProtKB-SubCell"/>
</dbReference>
<proteinExistence type="predicted"/>